<accession>A0ABQ1P1K1</accession>
<evidence type="ECO:0000259" key="2">
    <source>
        <dbReference type="PROSITE" id="PS50983"/>
    </source>
</evidence>
<dbReference type="Gene3D" id="3.40.50.1980">
    <property type="entry name" value="Nitrogenase molybdenum iron protein domain"/>
    <property type="match status" value="2"/>
</dbReference>
<evidence type="ECO:0000256" key="1">
    <source>
        <dbReference type="ARBA" id="ARBA00008814"/>
    </source>
</evidence>
<evidence type="ECO:0000313" key="3">
    <source>
        <dbReference type="EMBL" id="GGC89359.1"/>
    </source>
</evidence>
<dbReference type="PANTHER" id="PTHR30535">
    <property type="entry name" value="VITAMIN B12-BINDING PROTEIN"/>
    <property type="match status" value="1"/>
</dbReference>
<comment type="caution">
    <text evidence="3">The sequence shown here is derived from an EMBL/GenBank/DDBJ whole genome shotgun (WGS) entry which is preliminary data.</text>
</comment>
<name>A0ABQ1P1K1_9ENTE</name>
<dbReference type="PANTHER" id="PTHR30535:SF7">
    <property type="entry name" value="IRON(III) DICITRATE-BINDING PROTEIN"/>
    <property type="match status" value="1"/>
</dbReference>
<protein>
    <submittedName>
        <fullName evidence="3">Metal ABC transporter substrate-binding protein</fullName>
    </submittedName>
</protein>
<comment type="similarity">
    <text evidence="1">Belongs to the bacterial solute-binding protein 8 family.</text>
</comment>
<evidence type="ECO:0000313" key="4">
    <source>
        <dbReference type="Proteomes" id="UP000630615"/>
    </source>
</evidence>
<organism evidence="3 4">
    <name type="scientific">Enterococcus wangshanyuanii</name>
    <dbReference type="NCBI Taxonomy" id="2005703"/>
    <lineage>
        <taxon>Bacteria</taxon>
        <taxon>Bacillati</taxon>
        <taxon>Bacillota</taxon>
        <taxon>Bacilli</taxon>
        <taxon>Lactobacillales</taxon>
        <taxon>Enterococcaceae</taxon>
        <taxon>Enterococcus</taxon>
    </lineage>
</organism>
<feature type="domain" description="Fe/B12 periplasmic-binding" evidence="2">
    <location>
        <begin position="63"/>
        <end position="335"/>
    </location>
</feature>
<dbReference type="Pfam" id="PF01497">
    <property type="entry name" value="Peripla_BP_2"/>
    <property type="match status" value="1"/>
</dbReference>
<dbReference type="EMBL" id="BMKI01000003">
    <property type="protein sequence ID" value="GGC89359.1"/>
    <property type="molecule type" value="Genomic_DNA"/>
</dbReference>
<sequence>MKKAVMISLLSLAIVTGCTSKEQQSSNKETSTGYPVTVQNFTRAEGAESWQEKEQTFDKVPEKVLANTRPAAELLLHLGLKDKIAGVGAVFGAPDTAVEKDFDQLNQLSEDYIGKEMALSVDPDLVYGRGGLFDNQDWGVGTVDSLNEMGINTFVLNSSVTGGTFDSVYDDIDNLGKVFNVADKADAFKNELKERQKTLETKLEKIKDDRTFAYIHTTDPNELYVYPAHNETFFNDIFTMVKLDNVFKDEKGEVSVEKLIETDPDVLILADWSSTKDGMTGEKMLEGIMNNAKLSSMQAIKNKQVYTMDYNYMFGYGYQSLDGIEKLADEMYPENE</sequence>
<dbReference type="Proteomes" id="UP000630615">
    <property type="component" value="Unassembled WGS sequence"/>
</dbReference>
<dbReference type="InterPro" id="IPR050902">
    <property type="entry name" value="ABC_Transporter_SBP"/>
</dbReference>
<dbReference type="SUPFAM" id="SSF53807">
    <property type="entry name" value="Helical backbone' metal receptor"/>
    <property type="match status" value="1"/>
</dbReference>
<dbReference type="RefSeq" id="WP_088271103.1">
    <property type="nucleotide sequence ID" value="NZ_BMKI01000003.1"/>
</dbReference>
<reference evidence="4" key="1">
    <citation type="journal article" date="2019" name="Int. J. Syst. Evol. Microbiol.">
        <title>The Global Catalogue of Microorganisms (GCM) 10K type strain sequencing project: providing services to taxonomists for standard genome sequencing and annotation.</title>
        <authorList>
            <consortium name="The Broad Institute Genomics Platform"/>
            <consortium name="The Broad Institute Genome Sequencing Center for Infectious Disease"/>
            <person name="Wu L."/>
            <person name="Ma J."/>
        </authorList>
    </citation>
    <scope>NUCLEOTIDE SEQUENCE [LARGE SCALE GENOMIC DNA]</scope>
    <source>
        <strain evidence="4">CGMCC 1.15942</strain>
    </source>
</reference>
<dbReference type="InterPro" id="IPR002491">
    <property type="entry name" value="ABC_transptr_periplasmic_BD"/>
</dbReference>
<dbReference type="PROSITE" id="PS50983">
    <property type="entry name" value="FE_B12_PBP"/>
    <property type="match status" value="1"/>
</dbReference>
<keyword evidence="4" id="KW-1185">Reference proteome</keyword>
<proteinExistence type="inferred from homology"/>
<gene>
    <name evidence="3" type="primary">fecB</name>
    <name evidence="3" type="ORF">GCM10011573_18770</name>
</gene>
<dbReference type="PROSITE" id="PS51257">
    <property type="entry name" value="PROKAR_LIPOPROTEIN"/>
    <property type="match status" value="1"/>
</dbReference>